<keyword evidence="5" id="KW-0573">Peptidoglycan synthesis</keyword>
<dbReference type="InterPro" id="IPR038063">
    <property type="entry name" value="Transpep_catalytic_dom"/>
</dbReference>
<evidence type="ECO:0000256" key="4">
    <source>
        <dbReference type="ARBA" id="ARBA00022960"/>
    </source>
</evidence>
<dbReference type="GO" id="GO:0071555">
    <property type="term" value="P:cell wall organization"/>
    <property type="evidence" value="ECO:0007669"/>
    <property type="project" value="UniProtKB-KW"/>
</dbReference>
<evidence type="ECO:0000256" key="6">
    <source>
        <dbReference type="ARBA" id="ARBA00023316"/>
    </source>
</evidence>
<sequence length="326" mass="37379">MLRRRLLTLCLVPVLGAFAGNSFAAGNLATNANAWQWVWQKLARYGYVHVVYGSYMERYGAVRTVAAWDVAVPHKLQDLSNRWGYSALNPKFRSGVIQFERASKILPVNGISRGRVNATLIARLEAGHIPYNPYPFQWVEVRKDHHPEQLRIWQVPPSAAGDLHWKGRWGYHSVVNTGVLQSTPDGSWPVYQRLADTTMHGTFPIRITKTKYLSLSPDQRGHYHGHLVYWQRYVAPNVRFVNYFYDGRAIHFYPRKTYGWPQSAGCVEMPYQNAKHLFHLLHYGDLVSVVGHYQPFSPPKEKLLLAGEELRKRIIENIQQQASGSA</sequence>
<dbReference type="RefSeq" id="WP_215885384.1">
    <property type="nucleotide sequence ID" value="NZ_JAAXYO010000039.1"/>
</dbReference>
<dbReference type="Proteomes" id="UP001197378">
    <property type="component" value="Unassembled WGS sequence"/>
</dbReference>
<evidence type="ECO:0000256" key="5">
    <source>
        <dbReference type="ARBA" id="ARBA00022984"/>
    </source>
</evidence>
<comment type="pathway">
    <text evidence="1">Cell wall biogenesis; peptidoglycan biosynthesis.</text>
</comment>
<proteinExistence type="inferred from homology"/>
<organism evidence="9 10">
    <name type="scientific">Igneacidithiobacillus copahuensis</name>
    <dbReference type="NCBI Taxonomy" id="2724909"/>
    <lineage>
        <taxon>Bacteria</taxon>
        <taxon>Pseudomonadati</taxon>
        <taxon>Pseudomonadota</taxon>
        <taxon>Acidithiobacillia</taxon>
        <taxon>Acidithiobacillales</taxon>
        <taxon>Acidithiobacillaceae</taxon>
        <taxon>Igneacidithiobacillus</taxon>
    </lineage>
</organism>
<keyword evidence="7" id="KW-0732">Signal</keyword>
<dbReference type="GO" id="GO:0016740">
    <property type="term" value="F:transferase activity"/>
    <property type="evidence" value="ECO:0007669"/>
    <property type="project" value="UniProtKB-KW"/>
</dbReference>
<keyword evidence="4" id="KW-0133">Cell shape</keyword>
<dbReference type="Gene3D" id="2.40.440.10">
    <property type="entry name" value="L,D-transpeptidase catalytic domain-like"/>
    <property type="match status" value="1"/>
</dbReference>
<dbReference type="AlphaFoldDB" id="A0AAE2YNC5"/>
<keyword evidence="6" id="KW-0961">Cell wall biogenesis/degradation</keyword>
<keyword evidence="10" id="KW-1185">Reference proteome</keyword>
<feature type="signal peptide" evidence="7">
    <location>
        <begin position="1"/>
        <end position="24"/>
    </location>
</feature>
<dbReference type="InterPro" id="IPR005490">
    <property type="entry name" value="LD_TPept_cat_dom"/>
</dbReference>
<accession>A0AAE2YNC5</accession>
<dbReference type="GO" id="GO:0009252">
    <property type="term" value="P:peptidoglycan biosynthetic process"/>
    <property type="evidence" value="ECO:0007669"/>
    <property type="project" value="UniProtKB-KW"/>
</dbReference>
<dbReference type="Pfam" id="PF03734">
    <property type="entry name" value="YkuD"/>
    <property type="match status" value="1"/>
</dbReference>
<evidence type="ECO:0000256" key="2">
    <source>
        <dbReference type="ARBA" id="ARBA00005992"/>
    </source>
</evidence>
<evidence type="ECO:0000313" key="9">
    <source>
        <dbReference type="EMBL" id="MBU2787270.1"/>
    </source>
</evidence>
<gene>
    <name evidence="9" type="ORF">HFQ13_03425</name>
</gene>
<evidence type="ECO:0000313" key="10">
    <source>
        <dbReference type="Proteomes" id="UP001197378"/>
    </source>
</evidence>
<evidence type="ECO:0000256" key="7">
    <source>
        <dbReference type="SAM" id="SignalP"/>
    </source>
</evidence>
<dbReference type="GO" id="GO:0008360">
    <property type="term" value="P:regulation of cell shape"/>
    <property type="evidence" value="ECO:0007669"/>
    <property type="project" value="UniProtKB-KW"/>
</dbReference>
<comment type="caution">
    <text evidence="9">The sequence shown here is derived from an EMBL/GenBank/DDBJ whole genome shotgun (WGS) entry which is preliminary data.</text>
</comment>
<protein>
    <submittedName>
        <fullName evidence="9">Murein L,D-transpeptidase</fullName>
    </submittedName>
</protein>
<dbReference type="GO" id="GO:0004180">
    <property type="term" value="F:carboxypeptidase activity"/>
    <property type="evidence" value="ECO:0007669"/>
    <property type="project" value="UniProtKB-ARBA"/>
</dbReference>
<comment type="similarity">
    <text evidence="2">Belongs to the YkuD family.</text>
</comment>
<feature type="chain" id="PRO_5042111129" evidence="7">
    <location>
        <begin position="25"/>
        <end position="326"/>
    </location>
</feature>
<dbReference type="SUPFAM" id="SSF141523">
    <property type="entry name" value="L,D-transpeptidase catalytic domain-like"/>
    <property type="match status" value="1"/>
</dbReference>
<reference evidence="9" key="1">
    <citation type="journal article" date="2021" name="ISME J.">
        <title>Genomic evolution of the class Acidithiobacillia: deep-branching Proteobacteria living in extreme acidic conditions.</title>
        <authorList>
            <person name="Moya-Beltran A."/>
            <person name="Beard S."/>
            <person name="Rojas-Villalobos C."/>
            <person name="Issotta F."/>
            <person name="Gallardo Y."/>
            <person name="Ulloa R."/>
            <person name="Giaveno A."/>
            <person name="Degli Esposti M."/>
            <person name="Johnson D.B."/>
            <person name="Quatrini R."/>
        </authorList>
    </citation>
    <scope>NUCLEOTIDE SEQUENCE</scope>
    <source>
        <strain evidence="9">VAN18-1</strain>
    </source>
</reference>
<dbReference type="EMBL" id="JAAXYO010000039">
    <property type="protein sequence ID" value="MBU2787270.1"/>
    <property type="molecule type" value="Genomic_DNA"/>
</dbReference>
<evidence type="ECO:0000256" key="3">
    <source>
        <dbReference type="ARBA" id="ARBA00022679"/>
    </source>
</evidence>
<evidence type="ECO:0000256" key="1">
    <source>
        <dbReference type="ARBA" id="ARBA00004752"/>
    </source>
</evidence>
<keyword evidence="3" id="KW-0808">Transferase</keyword>
<feature type="domain" description="L,D-TPase catalytic" evidence="8">
    <location>
        <begin position="175"/>
        <end position="289"/>
    </location>
</feature>
<name>A0AAE2YNC5_9PROT</name>
<evidence type="ECO:0000259" key="8">
    <source>
        <dbReference type="Pfam" id="PF03734"/>
    </source>
</evidence>